<accession>A0A4Y8UU97</accession>
<gene>
    <name evidence="1" type="ORF">EXN75_15910</name>
</gene>
<dbReference type="Proteomes" id="UP000297872">
    <property type="component" value="Unassembled WGS sequence"/>
</dbReference>
<dbReference type="GeneID" id="302996746"/>
<proteinExistence type="predicted"/>
<protein>
    <submittedName>
        <fullName evidence="1">Uncharacterized protein</fullName>
    </submittedName>
</protein>
<dbReference type="RefSeq" id="WP_134844566.1">
    <property type="nucleotide sequence ID" value="NZ_DAWDDY010000052.1"/>
</dbReference>
<organism evidence="1 2">
    <name type="scientific">Segatella hominis</name>
    <dbReference type="NCBI Taxonomy" id="2518605"/>
    <lineage>
        <taxon>Bacteria</taxon>
        <taxon>Pseudomonadati</taxon>
        <taxon>Bacteroidota</taxon>
        <taxon>Bacteroidia</taxon>
        <taxon>Bacteroidales</taxon>
        <taxon>Prevotellaceae</taxon>
        <taxon>Segatella</taxon>
    </lineage>
</organism>
<sequence>MSSMPGCFSPYMLISSTLQSVFGYDRRKEQDKQADIAQQHQLELRKAREEFQDELEAQKVADMRAKMAVARRYRAEEKFDQTVLQHRTEELKMYFMRCLPIKQQAIPIMLEDAKKYKELGYDSTCPLNVVLLHTKQAILSYDDIFNELDKSQVQLGNLKYRRWCDKDVAHNSAILNLHAIMSNIPTLVISPYFQGGSIHYTASMWEAQSETKPMIRPLFSYQCPMDYLLPGQKFSEEGKKAIQAQMALVSTIVSGCARDSYMLMTQGSLPTLPNFLKNNPQVLNSLLKQENSQLCSFILNEYNTMNDLLDKSDCPSHLLSKEDMKRLANVAAEATKELQCLTHKSIEA</sequence>
<reference evidence="1 2" key="1">
    <citation type="submission" date="2019-02" db="EMBL/GenBank/DDBJ databases">
        <title>Draft Genome Sequence of the Prevotella sp. BCRC 81118, Isolated from Human Feces.</title>
        <authorList>
            <person name="Huang C.-H."/>
        </authorList>
    </citation>
    <scope>NUCLEOTIDE SEQUENCE [LARGE SCALE GENOMIC DNA]</scope>
    <source>
        <strain evidence="1 2">BCRC 81118</strain>
    </source>
</reference>
<evidence type="ECO:0000313" key="2">
    <source>
        <dbReference type="Proteomes" id="UP000297872"/>
    </source>
</evidence>
<dbReference type="OrthoDB" id="9966954at2"/>
<evidence type="ECO:0000313" key="1">
    <source>
        <dbReference type="EMBL" id="TFH70903.1"/>
    </source>
</evidence>
<keyword evidence="2" id="KW-1185">Reference proteome</keyword>
<comment type="caution">
    <text evidence="1">The sequence shown here is derived from an EMBL/GenBank/DDBJ whole genome shotgun (WGS) entry which is preliminary data.</text>
</comment>
<dbReference type="AlphaFoldDB" id="A0A4Y8UU97"/>
<name>A0A4Y8UU97_9BACT</name>
<dbReference type="EMBL" id="SGVY01000071">
    <property type="protein sequence ID" value="TFH70903.1"/>
    <property type="molecule type" value="Genomic_DNA"/>
</dbReference>